<organism evidence="2 3">
    <name type="scientific">Saccharomonospora glauca K62</name>
    <dbReference type="NCBI Taxonomy" id="928724"/>
    <lineage>
        <taxon>Bacteria</taxon>
        <taxon>Bacillati</taxon>
        <taxon>Actinomycetota</taxon>
        <taxon>Actinomycetes</taxon>
        <taxon>Pseudonocardiales</taxon>
        <taxon>Pseudonocardiaceae</taxon>
        <taxon>Saccharomonospora</taxon>
    </lineage>
</organism>
<geneLocation type="plasmid" evidence="2 3">
    <name>pSACGL01</name>
</geneLocation>
<dbReference type="HOGENOM" id="CLU_612343_0_0_11"/>
<dbReference type="RefSeq" id="WP_005467160.1">
    <property type="nucleotide sequence ID" value="NZ_CM001485.1"/>
</dbReference>
<reference evidence="2 3" key="1">
    <citation type="submission" date="2011-09" db="EMBL/GenBank/DDBJ databases">
        <authorList>
            <consortium name="US DOE Joint Genome Institute (JGI-PGF)"/>
            <person name="Lucas S."/>
            <person name="Han J."/>
            <person name="Lapidus A."/>
            <person name="Cheng J.-F."/>
            <person name="Goodwin L."/>
            <person name="Pitluck S."/>
            <person name="Peters L."/>
            <person name="Land M.L."/>
            <person name="Hauser L."/>
            <person name="Brambilla E."/>
            <person name="Klenk H.-P."/>
            <person name="Woyke T.J."/>
        </authorList>
    </citation>
    <scope>NUCLEOTIDE SEQUENCE [LARGE SCALE GENOMIC DNA]</scope>
    <source>
        <strain evidence="2 3">K62</strain>
        <plasmid evidence="2 3">pSACGL01</plasmid>
    </source>
</reference>
<accession>I1D8G7</accession>
<evidence type="ECO:0000256" key="1">
    <source>
        <dbReference type="SAM" id="MobiDB-lite"/>
    </source>
</evidence>
<sequence length="447" mass="48690">MSLVFLVIVSAYAFTGLVMDGAAAVRGKPLPSVLRREARQQARDYRRKHPSYLGTIWRNALDSWADASTRRHNRRIAKREAQEPKKAAEWVAKQIAKEERRADRRRRFAERVGVLWGKAREIPATIRERRLEDEAWDANARVDAERDPNVPAGLKGSDDLDDEMEGATVLPFRPRAHDDISDDVEEAGDDEDDSGADSSVVHDGEKPSSATDPMLDAAFAWDLLTCAWRDDDGSKCRQPKAPNSTYCVVHRRRAHDDISDAADEAGDVVDLDALSEKLGSSTTNQPDTGQDNPATKEEGNMSNAAGISGEINDLSSGIELARQMRRYITDLQNTLDALQATLTQTSTGLRQVPASLELASASLQTHGLNGPALEELTVARERASMVSSALAEAVSALSSVPDHLAIADDSFSRMEGELSSQLGISEQVGAAAARGGVARETDFYLRG</sequence>
<dbReference type="Proteomes" id="UP000005087">
    <property type="component" value="Plasmid pSACGL01"/>
</dbReference>
<evidence type="ECO:0000313" key="2">
    <source>
        <dbReference type="EMBL" id="EIF01242.1"/>
    </source>
</evidence>
<feature type="compositionally biased region" description="Polar residues" evidence="1">
    <location>
        <begin position="278"/>
        <end position="293"/>
    </location>
</feature>
<protein>
    <submittedName>
        <fullName evidence="2">Uncharacterized protein</fullName>
    </submittedName>
</protein>
<feature type="compositionally biased region" description="Acidic residues" evidence="1">
    <location>
        <begin position="180"/>
        <end position="195"/>
    </location>
</feature>
<gene>
    <name evidence="2" type="ORF">SacglDRAFT_00028</name>
</gene>
<feature type="region of interest" description="Disordered" evidence="1">
    <location>
        <begin position="142"/>
        <end position="213"/>
    </location>
</feature>
<keyword evidence="2" id="KW-0614">Plasmid</keyword>
<keyword evidence="3" id="KW-1185">Reference proteome</keyword>
<dbReference type="AlphaFoldDB" id="I1D8G7"/>
<name>I1D8G7_9PSEU</name>
<evidence type="ECO:0000313" key="3">
    <source>
        <dbReference type="Proteomes" id="UP000005087"/>
    </source>
</evidence>
<proteinExistence type="predicted"/>
<feature type="region of interest" description="Disordered" evidence="1">
    <location>
        <begin position="277"/>
        <end position="308"/>
    </location>
</feature>
<reference evidence="3" key="2">
    <citation type="submission" date="2012-01" db="EMBL/GenBank/DDBJ databases">
        <title>Noncontiguous Finished sequence of chromosome of Saccharomonospora glauca K62.</title>
        <authorList>
            <consortium name="US DOE Joint Genome Institute"/>
            <person name="Lucas S."/>
            <person name="Han J."/>
            <person name="Lapidus A."/>
            <person name="Cheng J.-F."/>
            <person name="Goodwin L."/>
            <person name="Pitluck S."/>
            <person name="Peters L."/>
            <person name="Mikhailova N."/>
            <person name="Held B."/>
            <person name="Detter J.C."/>
            <person name="Han C."/>
            <person name="Tapia R."/>
            <person name="Land M."/>
            <person name="Hauser L."/>
            <person name="Kyrpides N."/>
            <person name="Ivanova N."/>
            <person name="Pagani I."/>
            <person name="Brambilla E.-M."/>
            <person name="Klenk H.-P."/>
            <person name="Woyke T."/>
        </authorList>
    </citation>
    <scope>NUCLEOTIDE SEQUENCE [LARGE SCALE GENOMIC DNA]</scope>
    <source>
        <strain evidence="3">K62</strain>
        <plasmid evidence="3">pSACGL01</plasmid>
    </source>
</reference>
<dbReference type="EMBL" id="CM001485">
    <property type="protein sequence ID" value="EIF01242.1"/>
    <property type="molecule type" value="Genomic_DNA"/>
</dbReference>